<comment type="catalytic activity">
    <reaction evidence="1">
        <text>ATP + protein L-histidine = ADP + protein N-phospho-L-histidine.</text>
        <dbReference type="EC" id="2.7.13.3"/>
    </reaction>
</comment>
<keyword evidence="8" id="KW-0812">Transmembrane</keyword>
<dbReference type="GO" id="GO:0016036">
    <property type="term" value="P:cellular response to phosphate starvation"/>
    <property type="evidence" value="ECO:0007669"/>
    <property type="project" value="TreeGrafter"/>
</dbReference>
<dbReference type="GO" id="GO:0005886">
    <property type="term" value="C:plasma membrane"/>
    <property type="evidence" value="ECO:0007669"/>
    <property type="project" value="TreeGrafter"/>
</dbReference>
<dbReference type="Proteomes" id="UP000190080">
    <property type="component" value="Unassembled WGS sequence"/>
</dbReference>
<dbReference type="InterPro" id="IPR003594">
    <property type="entry name" value="HATPase_dom"/>
</dbReference>
<keyword evidence="4" id="KW-0597">Phosphoprotein</keyword>
<evidence type="ECO:0000256" key="4">
    <source>
        <dbReference type="ARBA" id="ARBA00022553"/>
    </source>
</evidence>
<dbReference type="SMART" id="SM00387">
    <property type="entry name" value="HATPase_c"/>
    <property type="match status" value="1"/>
</dbReference>
<keyword evidence="6 10" id="KW-0418">Kinase</keyword>
<dbReference type="CDD" id="cd00082">
    <property type="entry name" value="HisKA"/>
    <property type="match status" value="1"/>
</dbReference>
<feature type="transmembrane region" description="Helical" evidence="8">
    <location>
        <begin position="6"/>
        <end position="22"/>
    </location>
</feature>
<dbReference type="EMBL" id="MZGV01000005">
    <property type="protein sequence ID" value="OPJ64229.1"/>
    <property type="molecule type" value="Genomic_DNA"/>
</dbReference>
<comment type="subcellular location">
    <subcellularLocation>
        <location evidence="2">Membrane</location>
    </subcellularLocation>
</comment>
<evidence type="ECO:0000259" key="9">
    <source>
        <dbReference type="PROSITE" id="PS50109"/>
    </source>
</evidence>
<dbReference type="InterPro" id="IPR005467">
    <property type="entry name" value="His_kinase_dom"/>
</dbReference>
<dbReference type="SUPFAM" id="SSF55874">
    <property type="entry name" value="ATPase domain of HSP90 chaperone/DNA topoisomerase II/histidine kinase"/>
    <property type="match status" value="1"/>
</dbReference>
<dbReference type="STRING" id="1450648.CLORY_07940"/>
<dbReference type="Pfam" id="PF02518">
    <property type="entry name" value="HATPase_c"/>
    <property type="match status" value="1"/>
</dbReference>
<dbReference type="SUPFAM" id="SSF47384">
    <property type="entry name" value="Homodimeric domain of signal transducing histidine kinase"/>
    <property type="match status" value="1"/>
</dbReference>
<accession>A0A1V4IWF8</accession>
<keyword evidence="8" id="KW-0472">Membrane</keyword>
<sequence>MVYALVFSIIIGIIIFLRLLFIKKSIKNIKYQLEDYNNFRTAKKIDISLSSRDIEELACTINKHIEISRQAQVKQRKAEDELKKAIANISHDLRTPLTSIIGYVQMLKSKKVSVEKQDEYLDIVEKRAKVLQGLLNEFFQLSVIESPEYELELGYVNLNNVLCDVITSFYESFNAANIVPEITLPENKISVIGNVSAVRRVIENLLVNVVKHSEGGVSIELKKEDNKANICITNLVKSLNSSEVELLFNKFYTVDESRTNKNSNTGLGLSIAKSLMDKMGGEISAELIGDRLTFKCVWKIAIK</sequence>
<evidence type="ECO:0000313" key="11">
    <source>
        <dbReference type="Proteomes" id="UP000190080"/>
    </source>
</evidence>
<evidence type="ECO:0000256" key="6">
    <source>
        <dbReference type="ARBA" id="ARBA00022777"/>
    </source>
</evidence>
<dbReference type="OrthoDB" id="9792991at2"/>
<keyword evidence="8" id="KW-1133">Transmembrane helix</keyword>
<evidence type="ECO:0000313" key="10">
    <source>
        <dbReference type="EMBL" id="OPJ64229.1"/>
    </source>
</evidence>
<dbReference type="InterPro" id="IPR050351">
    <property type="entry name" value="BphY/WalK/GraS-like"/>
</dbReference>
<dbReference type="Pfam" id="PF00512">
    <property type="entry name" value="HisKA"/>
    <property type="match status" value="1"/>
</dbReference>
<gene>
    <name evidence="10" type="primary">yycG_2</name>
    <name evidence="10" type="ORF">CLORY_07940</name>
</gene>
<dbReference type="PANTHER" id="PTHR45453:SF1">
    <property type="entry name" value="PHOSPHATE REGULON SENSOR PROTEIN PHOR"/>
    <property type="match status" value="1"/>
</dbReference>
<name>A0A1V4IWF8_9CLOT</name>
<comment type="caution">
    <text evidence="10">The sequence shown here is derived from an EMBL/GenBank/DDBJ whole genome shotgun (WGS) entry which is preliminary data.</text>
</comment>
<evidence type="ECO:0000256" key="3">
    <source>
        <dbReference type="ARBA" id="ARBA00012438"/>
    </source>
</evidence>
<dbReference type="PRINTS" id="PR01780">
    <property type="entry name" value="LANTIREGPROT"/>
</dbReference>
<dbReference type="GO" id="GO:0004721">
    <property type="term" value="F:phosphoprotein phosphatase activity"/>
    <property type="evidence" value="ECO:0007669"/>
    <property type="project" value="TreeGrafter"/>
</dbReference>
<evidence type="ECO:0000256" key="1">
    <source>
        <dbReference type="ARBA" id="ARBA00000085"/>
    </source>
</evidence>
<evidence type="ECO:0000256" key="8">
    <source>
        <dbReference type="SAM" id="Phobius"/>
    </source>
</evidence>
<evidence type="ECO:0000256" key="2">
    <source>
        <dbReference type="ARBA" id="ARBA00004370"/>
    </source>
</evidence>
<evidence type="ECO:0000256" key="5">
    <source>
        <dbReference type="ARBA" id="ARBA00022679"/>
    </source>
</evidence>
<protein>
    <recommendedName>
        <fullName evidence="3">histidine kinase</fullName>
        <ecNumber evidence="3">2.7.13.3</ecNumber>
    </recommendedName>
</protein>
<keyword evidence="5 10" id="KW-0808">Transferase</keyword>
<dbReference type="RefSeq" id="WP_079422230.1">
    <property type="nucleotide sequence ID" value="NZ_MZGV01000005.1"/>
</dbReference>
<dbReference type="InterPro" id="IPR036097">
    <property type="entry name" value="HisK_dim/P_sf"/>
</dbReference>
<keyword evidence="7" id="KW-0902">Two-component regulatory system</keyword>
<feature type="domain" description="Histidine kinase" evidence="9">
    <location>
        <begin position="88"/>
        <end position="286"/>
    </location>
</feature>
<dbReference type="EC" id="2.7.13.3" evidence="3"/>
<keyword evidence="11" id="KW-1185">Reference proteome</keyword>
<dbReference type="SMART" id="SM00388">
    <property type="entry name" value="HisKA"/>
    <property type="match status" value="1"/>
</dbReference>
<dbReference type="InterPro" id="IPR003661">
    <property type="entry name" value="HisK_dim/P_dom"/>
</dbReference>
<dbReference type="PANTHER" id="PTHR45453">
    <property type="entry name" value="PHOSPHATE REGULON SENSOR PROTEIN PHOR"/>
    <property type="match status" value="1"/>
</dbReference>
<dbReference type="InterPro" id="IPR008358">
    <property type="entry name" value="Sig_transdc_His_kin/Pase_MprB"/>
</dbReference>
<evidence type="ECO:0000256" key="7">
    <source>
        <dbReference type="ARBA" id="ARBA00023012"/>
    </source>
</evidence>
<dbReference type="GO" id="GO:0000155">
    <property type="term" value="F:phosphorelay sensor kinase activity"/>
    <property type="evidence" value="ECO:0007669"/>
    <property type="project" value="InterPro"/>
</dbReference>
<organism evidence="10 11">
    <name type="scientific">Clostridium oryzae</name>
    <dbReference type="NCBI Taxonomy" id="1450648"/>
    <lineage>
        <taxon>Bacteria</taxon>
        <taxon>Bacillati</taxon>
        <taxon>Bacillota</taxon>
        <taxon>Clostridia</taxon>
        <taxon>Eubacteriales</taxon>
        <taxon>Clostridiaceae</taxon>
        <taxon>Clostridium</taxon>
    </lineage>
</organism>
<reference evidence="10 11" key="1">
    <citation type="submission" date="2017-03" db="EMBL/GenBank/DDBJ databases">
        <title>Genome sequence of Clostridium oryzae DSM 28571.</title>
        <authorList>
            <person name="Poehlein A."/>
            <person name="Daniel R."/>
        </authorList>
    </citation>
    <scope>NUCLEOTIDE SEQUENCE [LARGE SCALE GENOMIC DNA]</scope>
    <source>
        <strain evidence="10 11">DSM 28571</strain>
    </source>
</reference>
<proteinExistence type="predicted"/>
<dbReference type="Gene3D" id="1.10.287.130">
    <property type="match status" value="1"/>
</dbReference>
<dbReference type="PROSITE" id="PS50109">
    <property type="entry name" value="HIS_KIN"/>
    <property type="match status" value="1"/>
</dbReference>
<dbReference type="InterPro" id="IPR036890">
    <property type="entry name" value="HATPase_C_sf"/>
</dbReference>
<dbReference type="Gene3D" id="3.30.565.10">
    <property type="entry name" value="Histidine kinase-like ATPase, C-terminal domain"/>
    <property type="match status" value="1"/>
</dbReference>
<dbReference type="AlphaFoldDB" id="A0A1V4IWF8"/>